<evidence type="ECO:0000256" key="1">
    <source>
        <dbReference type="SAM" id="MobiDB-lite"/>
    </source>
</evidence>
<comment type="caution">
    <text evidence="3">The sequence shown here is derived from an EMBL/GenBank/DDBJ whole genome shotgun (WGS) entry which is preliminary data.</text>
</comment>
<dbReference type="PANTHER" id="PTHR24637:SF421">
    <property type="entry name" value="CUTICLE COLLAGEN DPY-2"/>
    <property type="match status" value="1"/>
</dbReference>
<dbReference type="EMBL" id="JACJVO010000007">
    <property type="protein sequence ID" value="MBB6730423.1"/>
    <property type="molecule type" value="Genomic_DNA"/>
</dbReference>
<feature type="compositionally biased region" description="Pro residues" evidence="1">
    <location>
        <begin position="96"/>
        <end position="112"/>
    </location>
</feature>
<dbReference type="Pfam" id="PF01391">
    <property type="entry name" value="Collagen"/>
    <property type="match status" value="1"/>
</dbReference>
<feature type="region of interest" description="Disordered" evidence="1">
    <location>
        <begin position="1"/>
        <end position="112"/>
    </location>
</feature>
<feature type="compositionally biased region" description="Gly residues" evidence="1">
    <location>
        <begin position="58"/>
        <end position="67"/>
    </location>
</feature>
<feature type="compositionally biased region" description="Low complexity" evidence="1">
    <location>
        <begin position="68"/>
        <end position="87"/>
    </location>
</feature>
<dbReference type="InterPro" id="IPR008160">
    <property type="entry name" value="Collagen"/>
</dbReference>
<feature type="domain" description="DUF4183" evidence="2">
    <location>
        <begin position="158"/>
        <end position="202"/>
    </location>
</feature>
<evidence type="ECO:0000313" key="4">
    <source>
        <dbReference type="Proteomes" id="UP000564644"/>
    </source>
</evidence>
<dbReference type="AlphaFoldDB" id="A0A7X0SI49"/>
<gene>
    <name evidence="3" type="ORF">H7C18_05870</name>
</gene>
<reference evidence="3 4" key="1">
    <citation type="submission" date="2020-08" db="EMBL/GenBank/DDBJ databases">
        <title>Cohnella phylogeny.</title>
        <authorList>
            <person name="Dunlap C."/>
        </authorList>
    </citation>
    <scope>NUCLEOTIDE SEQUENCE [LARGE SCALE GENOMIC DNA]</scope>
    <source>
        <strain evidence="3 4">CBP 2801</strain>
    </source>
</reference>
<accession>A0A7X0SI49</accession>
<evidence type="ECO:0000313" key="3">
    <source>
        <dbReference type="EMBL" id="MBB6730423.1"/>
    </source>
</evidence>
<protein>
    <submittedName>
        <fullName evidence="3">DUF4183 domain-containing protein</fullName>
    </submittedName>
</protein>
<sequence length="211" mass="21958">MAAIRKRALVRTRKRRLRRCRPCRAGRSKKLARRKRRQAARPIGRPHRAKCAFPSGGTLAGGAGPAGPIGDPGMPGAAGSPGAQGTPGRDGERGVPGPPGPQGPPGPNPPPALIVRPVVRRFFFIPSSELSLSRELVLPADLFVDDLGEEAEEWPVSAASGYFNLFVNGVIQQGGLYAVGPEGLLLRATGQSIAAGTTIALESVNLVVLAG</sequence>
<feature type="compositionally biased region" description="Basic residues" evidence="1">
    <location>
        <begin position="1"/>
        <end position="50"/>
    </location>
</feature>
<dbReference type="RefSeq" id="WP_185128092.1">
    <property type="nucleotide sequence ID" value="NZ_JACJVO010000007.1"/>
</dbReference>
<name>A0A7X0SI49_9BACL</name>
<keyword evidence="4" id="KW-1185">Reference proteome</keyword>
<organism evidence="3 4">
    <name type="scientific">Cohnella zeiphila</name>
    <dbReference type="NCBI Taxonomy" id="2761120"/>
    <lineage>
        <taxon>Bacteria</taxon>
        <taxon>Bacillati</taxon>
        <taxon>Bacillota</taxon>
        <taxon>Bacilli</taxon>
        <taxon>Bacillales</taxon>
        <taxon>Paenibacillaceae</taxon>
        <taxon>Cohnella</taxon>
    </lineage>
</organism>
<dbReference type="Proteomes" id="UP000564644">
    <property type="component" value="Unassembled WGS sequence"/>
</dbReference>
<proteinExistence type="predicted"/>
<evidence type="ECO:0000259" key="2">
    <source>
        <dbReference type="Pfam" id="PF13799"/>
    </source>
</evidence>
<dbReference type="InterPro" id="IPR025237">
    <property type="entry name" value="DUF4183"/>
</dbReference>
<dbReference type="PANTHER" id="PTHR24637">
    <property type="entry name" value="COLLAGEN"/>
    <property type="match status" value="1"/>
</dbReference>
<dbReference type="Pfam" id="PF13799">
    <property type="entry name" value="DUF4183"/>
    <property type="match status" value="1"/>
</dbReference>